<feature type="domain" description="PepSY" evidence="2">
    <location>
        <begin position="127"/>
        <end position="181"/>
    </location>
</feature>
<dbReference type="EMBL" id="FNMX01000005">
    <property type="protein sequence ID" value="SDW63283.1"/>
    <property type="molecule type" value="Genomic_DNA"/>
</dbReference>
<keyword evidence="1" id="KW-0472">Membrane</keyword>
<keyword evidence="1" id="KW-0812">Transmembrane</keyword>
<dbReference type="AlphaFoldDB" id="A0AAX2DP08"/>
<dbReference type="InterPro" id="IPR046350">
    <property type="entry name" value="Cystatin_sf"/>
</dbReference>
<dbReference type="InterPro" id="IPR041401">
    <property type="entry name" value="TseB-like_dom"/>
</dbReference>
<reference evidence="4 5" key="1">
    <citation type="submission" date="2016-10" db="EMBL/GenBank/DDBJ databases">
        <authorList>
            <person name="Varghese N."/>
            <person name="Submissions S."/>
        </authorList>
    </citation>
    <scope>NUCLEOTIDE SEQUENCE [LARGE SCALE GENOMIC DNA]</scope>
    <source>
        <strain evidence="4 5">ATCC 49954</strain>
    </source>
</reference>
<dbReference type="Pfam" id="PF17881">
    <property type="entry name" value="TseB"/>
    <property type="match status" value="1"/>
</dbReference>
<dbReference type="Proteomes" id="UP000183610">
    <property type="component" value="Unassembled WGS sequence"/>
</dbReference>
<comment type="caution">
    <text evidence="4">The sequence shown here is derived from an EMBL/GenBank/DDBJ whole genome shotgun (WGS) entry which is preliminary data.</text>
</comment>
<accession>A0AAX2DP08</accession>
<dbReference type="SUPFAM" id="SSF54403">
    <property type="entry name" value="Cystatin/monellin"/>
    <property type="match status" value="2"/>
</dbReference>
<evidence type="ECO:0000313" key="4">
    <source>
        <dbReference type="EMBL" id="SDW63283.1"/>
    </source>
</evidence>
<feature type="transmembrane region" description="Helical" evidence="1">
    <location>
        <begin position="31"/>
        <end position="53"/>
    </location>
</feature>
<name>A0AAX2DP08_LISIV</name>
<dbReference type="InterPro" id="IPR025711">
    <property type="entry name" value="PepSY"/>
</dbReference>
<sequence length="189" mass="21827">MKLHIAGWTSGNLEIEMSEIILRNRKPKRKIGKWIAIILGIVIVLIVAVFLYVKYAEKPVSEAETEALDRISGQVDLQSTDKFYLYNGPQEVYYVLTGKNSKNKNIIVWVPKKKSGKVYVKFASDGITEQQARDKVEKEKNPKKILHANLGMEKGTPIWEVAYIDKNDNLNYFDIDFETGEWYREIENL</sequence>
<organism evidence="4 5">
    <name type="scientific">Listeria ivanovii</name>
    <dbReference type="NCBI Taxonomy" id="1638"/>
    <lineage>
        <taxon>Bacteria</taxon>
        <taxon>Bacillati</taxon>
        <taxon>Bacillota</taxon>
        <taxon>Bacilli</taxon>
        <taxon>Bacillales</taxon>
        <taxon>Listeriaceae</taxon>
        <taxon>Listeria</taxon>
    </lineage>
</organism>
<evidence type="ECO:0000313" key="5">
    <source>
        <dbReference type="Proteomes" id="UP000183610"/>
    </source>
</evidence>
<keyword evidence="1" id="KW-1133">Transmembrane helix</keyword>
<proteinExistence type="predicted"/>
<dbReference type="Gene3D" id="3.10.450.40">
    <property type="match status" value="2"/>
</dbReference>
<evidence type="ECO:0000259" key="3">
    <source>
        <dbReference type="Pfam" id="PF17881"/>
    </source>
</evidence>
<evidence type="ECO:0000259" key="2">
    <source>
        <dbReference type="Pfam" id="PF03413"/>
    </source>
</evidence>
<gene>
    <name evidence="4" type="ORF">SAMN05421782_10597</name>
</gene>
<evidence type="ECO:0000256" key="1">
    <source>
        <dbReference type="SAM" id="Phobius"/>
    </source>
</evidence>
<dbReference type="Pfam" id="PF03413">
    <property type="entry name" value="PepSY"/>
    <property type="match status" value="1"/>
</dbReference>
<protein>
    <submittedName>
        <fullName evidence="4">Uncharacterized protein YpmB</fullName>
    </submittedName>
</protein>
<feature type="domain" description="Cell wall elongation regulator TseB-like" evidence="3">
    <location>
        <begin position="66"/>
        <end position="111"/>
    </location>
</feature>